<sequence length="227" mass="26582">MRGQWLLSLALSASGAQALRYDERYVDWNLNMNQEAVNPLDYSTLYENHTYHPSPDNWRFPFYSFFMDRFVNGDPSNDNINGTAWEHDIYGTQLRHGGDTAGVRDSLDYLQGMGIKGIYLAGSLLYNFPWEADSYSPLDHTLLDRHFGTVAQWRELINDIHSRGMYVLVDNTMATMSDVIAFEGYFNSSTPWSFKEHTAVWKSSQRYSDWEFNNEWHDECPYEYPRF</sequence>
<dbReference type="GO" id="GO:0009277">
    <property type="term" value="C:fungal-type cell wall"/>
    <property type="evidence" value="ECO:0007669"/>
    <property type="project" value="TreeGrafter"/>
</dbReference>
<evidence type="ECO:0000256" key="1">
    <source>
        <dbReference type="SAM" id="SignalP"/>
    </source>
</evidence>
<dbReference type="AlphaFoldDB" id="A0A9P8JDD4"/>
<keyword evidence="1" id="KW-0732">Signal</keyword>
<dbReference type="GO" id="GO:0070600">
    <property type="term" value="P:fungal-type cell wall (1-&gt;3)-alpha-glucan biosynthetic process"/>
    <property type="evidence" value="ECO:0007669"/>
    <property type="project" value="TreeGrafter"/>
</dbReference>
<protein>
    <submittedName>
        <fullName evidence="3">Glycosyltransferase family 5 protein</fullName>
    </submittedName>
</protein>
<dbReference type="PANTHER" id="PTHR47182:SF2">
    <property type="entry name" value="CELL WALL ALPHA-1,3-GLUCAN SYNTHASE AGS1"/>
    <property type="match status" value="1"/>
</dbReference>
<feature type="chain" id="PRO_5040173594" evidence="1">
    <location>
        <begin position="19"/>
        <end position="227"/>
    </location>
</feature>
<dbReference type="InterPro" id="IPR058655">
    <property type="entry name" value="Mok11-14/Ags1-like"/>
</dbReference>
<gene>
    <name evidence="3" type="ORF">KCU76_g2977</name>
</gene>
<proteinExistence type="predicted"/>
<name>A0A9P8JDD4_AURME</name>
<feature type="signal peptide" evidence="1">
    <location>
        <begin position="1"/>
        <end position="18"/>
    </location>
</feature>
<dbReference type="Proteomes" id="UP000779574">
    <property type="component" value="Unassembled WGS sequence"/>
</dbReference>
<reference evidence="3" key="2">
    <citation type="submission" date="2021-08" db="EMBL/GenBank/DDBJ databases">
        <authorList>
            <person name="Gostincar C."/>
            <person name="Sun X."/>
            <person name="Song Z."/>
            <person name="Gunde-Cimerman N."/>
        </authorList>
    </citation>
    <scope>NUCLEOTIDE SEQUENCE</scope>
    <source>
        <strain evidence="3">EXF-9911</strain>
    </source>
</reference>
<organism evidence="3 4">
    <name type="scientific">Aureobasidium melanogenum</name>
    <name type="common">Aureobasidium pullulans var. melanogenum</name>
    <dbReference type="NCBI Taxonomy" id="46634"/>
    <lineage>
        <taxon>Eukaryota</taxon>
        <taxon>Fungi</taxon>
        <taxon>Dikarya</taxon>
        <taxon>Ascomycota</taxon>
        <taxon>Pezizomycotina</taxon>
        <taxon>Dothideomycetes</taxon>
        <taxon>Dothideomycetidae</taxon>
        <taxon>Dothideales</taxon>
        <taxon>Saccotheciaceae</taxon>
        <taxon>Aureobasidium</taxon>
    </lineage>
</organism>
<evidence type="ECO:0000259" key="2">
    <source>
        <dbReference type="Pfam" id="PF00128"/>
    </source>
</evidence>
<dbReference type="PANTHER" id="PTHR47182">
    <property type="entry name" value="CELL WALL ALPHA-1,3-GLUCAN SYNTHASE AGS1-RELATED"/>
    <property type="match status" value="1"/>
</dbReference>
<feature type="domain" description="Glycosyl hydrolase family 13 catalytic" evidence="2">
    <location>
        <begin position="66"/>
        <end position="214"/>
    </location>
</feature>
<dbReference type="Gene3D" id="3.20.20.80">
    <property type="entry name" value="Glycosidases"/>
    <property type="match status" value="1"/>
</dbReference>
<dbReference type="Pfam" id="PF00128">
    <property type="entry name" value="Alpha-amylase"/>
    <property type="match status" value="1"/>
</dbReference>
<comment type="caution">
    <text evidence="3">The sequence shown here is derived from an EMBL/GenBank/DDBJ whole genome shotgun (WGS) entry which is preliminary data.</text>
</comment>
<reference evidence="3" key="1">
    <citation type="journal article" date="2021" name="J Fungi (Basel)">
        <title>Virulence traits and population genomics of the black yeast Aureobasidium melanogenum.</title>
        <authorList>
            <person name="Cernosa A."/>
            <person name="Sun X."/>
            <person name="Gostincar C."/>
            <person name="Fang C."/>
            <person name="Gunde-Cimerman N."/>
            <person name="Song Z."/>
        </authorList>
    </citation>
    <scope>NUCLEOTIDE SEQUENCE</scope>
    <source>
        <strain evidence="3">EXF-9911</strain>
    </source>
</reference>
<accession>A0A9P8JDD4</accession>
<evidence type="ECO:0000313" key="3">
    <source>
        <dbReference type="EMBL" id="KAG9697473.1"/>
    </source>
</evidence>
<dbReference type="InterPro" id="IPR006047">
    <property type="entry name" value="GH13_cat_dom"/>
</dbReference>
<feature type="non-terminal residue" evidence="3">
    <location>
        <position position="227"/>
    </location>
</feature>
<dbReference type="EMBL" id="JAHFXF010000076">
    <property type="protein sequence ID" value="KAG9697473.1"/>
    <property type="molecule type" value="Genomic_DNA"/>
</dbReference>
<dbReference type="SUPFAM" id="SSF51445">
    <property type="entry name" value="(Trans)glycosidases"/>
    <property type="match status" value="1"/>
</dbReference>
<dbReference type="InterPro" id="IPR017853">
    <property type="entry name" value="GH"/>
</dbReference>
<dbReference type="GO" id="GO:0047657">
    <property type="term" value="F:alpha-1,3-glucan synthase activity"/>
    <property type="evidence" value="ECO:0007669"/>
    <property type="project" value="TreeGrafter"/>
</dbReference>
<evidence type="ECO:0000313" key="4">
    <source>
        <dbReference type="Proteomes" id="UP000779574"/>
    </source>
</evidence>